<keyword evidence="3" id="KW-0687">Ribonucleoprotein</keyword>
<reference evidence="6" key="1">
    <citation type="submission" date="2021-01" db="EMBL/GenBank/DDBJ databases">
        <authorList>
            <person name="Corre E."/>
            <person name="Pelletier E."/>
            <person name="Niang G."/>
            <person name="Scheremetjew M."/>
            <person name="Finn R."/>
            <person name="Kale V."/>
            <person name="Holt S."/>
            <person name="Cochrane G."/>
            <person name="Meng A."/>
            <person name="Brown T."/>
            <person name="Cohen L."/>
        </authorList>
    </citation>
    <scope>NUCLEOTIDE SEQUENCE</scope>
    <source>
        <strain evidence="6">CCMP 2712</strain>
    </source>
</reference>
<sequence length="87" mass="9483">MAPVQKKAPVKGKGPASKKKQGHKFVIDCTTAETDSILDTSQFEKYLKEKIKVDGKAGNLGDTVAISRDKSKIVVTVSALPRKMWLP</sequence>
<evidence type="ECO:0000256" key="4">
    <source>
        <dbReference type="SAM" id="MobiDB-lite"/>
    </source>
</evidence>
<evidence type="ECO:0000256" key="2">
    <source>
        <dbReference type="ARBA" id="ARBA00022980"/>
    </source>
</evidence>
<keyword evidence="2" id="KW-0689">Ribosomal protein</keyword>
<proteinExistence type="inferred from homology"/>
<comment type="similarity">
    <text evidence="1">Belongs to the eukaryotic ribosomal protein eL22 family.</text>
</comment>
<evidence type="ECO:0008006" key="7">
    <source>
        <dbReference type="Google" id="ProtNLM"/>
    </source>
</evidence>
<evidence type="ECO:0000256" key="3">
    <source>
        <dbReference type="ARBA" id="ARBA00023274"/>
    </source>
</evidence>
<protein>
    <recommendedName>
        <fullName evidence="7">Large subunit ribosomal protein L22e, cytoplasmic</fullName>
    </recommendedName>
</protein>
<feature type="region of interest" description="Disordered" evidence="4">
    <location>
        <begin position="1"/>
        <end position="23"/>
    </location>
</feature>
<dbReference type="GO" id="GO:0002181">
    <property type="term" value="P:cytoplasmic translation"/>
    <property type="evidence" value="ECO:0007669"/>
    <property type="project" value="TreeGrafter"/>
</dbReference>
<dbReference type="EMBL" id="HBKN01001887">
    <property type="protein sequence ID" value="CAE2192323.1"/>
    <property type="molecule type" value="Transcribed_RNA"/>
</dbReference>
<dbReference type="InterPro" id="IPR002671">
    <property type="entry name" value="Ribosomal_eL22"/>
</dbReference>
<dbReference type="GO" id="GO:0005840">
    <property type="term" value="C:ribosome"/>
    <property type="evidence" value="ECO:0007669"/>
    <property type="project" value="UniProtKB-KW"/>
</dbReference>
<evidence type="ECO:0000313" key="6">
    <source>
        <dbReference type="EMBL" id="CAE2192324.1"/>
    </source>
</evidence>
<dbReference type="InterPro" id="IPR038526">
    <property type="entry name" value="Ribosomal_eL22_sf"/>
</dbReference>
<accession>A0A6U5VZW4</accession>
<organism evidence="6">
    <name type="scientific">Guillardia theta</name>
    <name type="common">Cryptophyte</name>
    <name type="synonym">Cryptomonas phi</name>
    <dbReference type="NCBI Taxonomy" id="55529"/>
    <lineage>
        <taxon>Eukaryota</taxon>
        <taxon>Cryptophyceae</taxon>
        <taxon>Pyrenomonadales</taxon>
        <taxon>Geminigeraceae</taxon>
        <taxon>Guillardia</taxon>
    </lineage>
</organism>
<evidence type="ECO:0000313" key="5">
    <source>
        <dbReference type="EMBL" id="CAE2192323.1"/>
    </source>
</evidence>
<evidence type="ECO:0000256" key="1">
    <source>
        <dbReference type="ARBA" id="ARBA00007817"/>
    </source>
</evidence>
<dbReference type="GO" id="GO:0003723">
    <property type="term" value="F:RNA binding"/>
    <property type="evidence" value="ECO:0007669"/>
    <property type="project" value="TreeGrafter"/>
</dbReference>
<dbReference type="AlphaFoldDB" id="A0A6U5VZW4"/>
<name>A0A6U5VZW4_GUITH</name>
<gene>
    <name evidence="5" type="ORF">GTHE00462_LOCUS1634</name>
    <name evidence="6" type="ORF">GTHE00462_LOCUS1635</name>
</gene>
<dbReference type="Gene3D" id="3.30.1360.210">
    <property type="match status" value="1"/>
</dbReference>
<dbReference type="Pfam" id="PF01776">
    <property type="entry name" value="Ribosomal_L22e"/>
    <property type="match status" value="1"/>
</dbReference>
<dbReference type="GO" id="GO:0003735">
    <property type="term" value="F:structural constituent of ribosome"/>
    <property type="evidence" value="ECO:0007669"/>
    <property type="project" value="InterPro"/>
</dbReference>
<dbReference type="PANTHER" id="PTHR10064:SF31">
    <property type="entry name" value="LARGE RIBOSOMAL SUBUNIT PROTEIN EL22A-RELATED"/>
    <property type="match status" value="1"/>
</dbReference>
<dbReference type="PANTHER" id="PTHR10064">
    <property type="entry name" value="60S RIBOSOMAL PROTEIN L22"/>
    <property type="match status" value="1"/>
</dbReference>
<dbReference type="GO" id="GO:1990904">
    <property type="term" value="C:ribonucleoprotein complex"/>
    <property type="evidence" value="ECO:0007669"/>
    <property type="project" value="UniProtKB-KW"/>
</dbReference>
<dbReference type="EMBL" id="HBKN01001888">
    <property type="protein sequence ID" value="CAE2192324.1"/>
    <property type="molecule type" value="Transcribed_RNA"/>
</dbReference>